<keyword evidence="1" id="KW-1133">Transmembrane helix</keyword>
<feature type="transmembrane region" description="Helical" evidence="1">
    <location>
        <begin position="6"/>
        <end position="27"/>
    </location>
</feature>
<name>A0ABR2WUU8_9FUNG</name>
<dbReference type="InterPro" id="IPR029058">
    <property type="entry name" value="AB_hydrolase_fold"/>
</dbReference>
<keyword evidence="1" id="KW-0812">Transmembrane</keyword>
<dbReference type="PANTHER" id="PTHR12277:SF81">
    <property type="entry name" value="PROTEIN ABHD13"/>
    <property type="match status" value="1"/>
</dbReference>
<feature type="domain" description="Serine aminopeptidase S33" evidence="2">
    <location>
        <begin position="113"/>
        <end position="208"/>
    </location>
</feature>
<dbReference type="SUPFAM" id="SSF53474">
    <property type="entry name" value="alpha/beta-Hydrolases"/>
    <property type="match status" value="1"/>
</dbReference>
<dbReference type="InterPro" id="IPR022742">
    <property type="entry name" value="Hydrolase_4"/>
</dbReference>
<dbReference type="Proteomes" id="UP001479436">
    <property type="component" value="Unassembled WGS sequence"/>
</dbReference>
<reference evidence="3 4" key="1">
    <citation type="submission" date="2023-04" db="EMBL/GenBank/DDBJ databases">
        <title>Genome of Basidiobolus ranarum AG-B5.</title>
        <authorList>
            <person name="Stajich J.E."/>
            <person name="Carter-House D."/>
            <person name="Gryganskyi A."/>
        </authorList>
    </citation>
    <scope>NUCLEOTIDE SEQUENCE [LARGE SCALE GENOMIC DNA]</scope>
    <source>
        <strain evidence="3 4">AG-B5</strain>
    </source>
</reference>
<keyword evidence="4" id="KW-1185">Reference proteome</keyword>
<evidence type="ECO:0000313" key="4">
    <source>
        <dbReference type="Proteomes" id="UP001479436"/>
    </source>
</evidence>
<organism evidence="3 4">
    <name type="scientific">Basidiobolus ranarum</name>
    <dbReference type="NCBI Taxonomy" id="34480"/>
    <lineage>
        <taxon>Eukaryota</taxon>
        <taxon>Fungi</taxon>
        <taxon>Fungi incertae sedis</taxon>
        <taxon>Zoopagomycota</taxon>
        <taxon>Entomophthoromycotina</taxon>
        <taxon>Basidiobolomycetes</taxon>
        <taxon>Basidiobolales</taxon>
        <taxon>Basidiobolaceae</taxon>
        <taxon>Basidiobolus</taxon>
    </lineage>
</organism>
<keyword evidence="1" id="KW-0472">Membrane</keyword>
<evidence type="ECO:0000256" key="1">
    <source>
        <dbReference type="SAM" id="Phobius"/>
    </source>
</evidence>
<dbReference type="PANTHER" id="PTHR12277">
    <property type="entry name" value="ALPHA/BETA HYDROLASE DOMAIN-CONTAINING PROTEIN"/>
    <property type="match status" value="1"/>
</dbReference>
<accession>A0ABR2WUU8</accession>
<sequence length="297" mass="33569">MFFNILLYLFYVAGFIVLLGLGLVYTYQCKLIYPAQFPEGSRVEVSLPSDHDMPYYEDLTLTTRDKVKIKAYLIKRSTDEETKKACTLLYFHANAGNMGHRLPIAQIFYKMFNCNVLMLSYRGYGLSEGTPGEQGIRIDAQTALDYITEHPLLKNTKVIAYGQSIGGAVAIDLVAHNEDRIHGLILENTFLSLPKLIPHLMPFLSSVSFLCHQKWNSEVAIQRIAKTPILFLSGQRDELVPPQHMRALFENAITSGGKSFNEFNSTHNDTCLAPNYFDTVGEFWASSIDDSFLNMNK</sequence>
<comment type="caution">
    <text evidence="3">The sequence shown here is derived from an EMBL/GenBank/DDBJ whole genome shotgun (WGS) entry which is preliminary data.</text>
</comment>
<evidence type="ECO:0000259" key="2">
    <source>
        <dbReference type="Pfam" id="PF12146"/>
    </source>
</evidence>
<dbReference type="Gene3D" id="3.40.50.1820">
    <property type="entry name" value="alpha/beta hydrolase"/>
    <property type="match status" value="1"/>
</dbReference>
<protein>
    <submittedName>
        <fullName evidence="3">Bem46 protein, variant</fullName>
    </submittedName>
</protein>
<gene>
    <name evidence="3" type="primary">bem46_1</name>
    <name evidence="3" type="ORF">K7432_006587</name>
</gene>
<proteinExistence type="predicted"/>
<dbReference type="Pfam" id="PF12146">
    <property type="entry name" value="Hydrolase_4"/>
    <property type="match status" value="1"/>
</dbReference>
<dbReference type="EMBL" id="JASJQH010000296">
    <property type="protein sequence ID" value="KAK9765235.1"/>
    <property type="molecule type" value="Genomic_DNA"/>
</dbReference>
<evidence type="ECO:0000313" key="3">
    <source>
        <dbReference type="EMBL" id="KAK9765235.1"/>
    </source>
</evidence>